<comment type="caution">
    <text evidence="3">The sequence shown here is derived from an EMBL/GenBank/DDBJ whole genome shotgun (WGS) entry which is preliminary data.</text>
</comment>
<dbReference type="InterPro" id="IPR014752">
    <property type="entry name" value="Arrestin-like_C"/>
</dbReference>
<dbReference type="InterPro" id="IPR050357">
    <property type="entry name" value="Arrestin_domain-protein"/>
</dbReference>
<evidence type="ECO:0000256" key="1">
    <source>
        <dbReference type="ARBA" id="ARBA00005298"/>
    </source>
</evidence>
<dbReference type="GO" id="GO:0005737">
    <property type="term" value="C:cytoplasm"/>
    <property type="evidence" value="ECO:0007669"/>
    <property type="project" value="TreeGrafter"/>
</dbReference>
<keyword evidence="4" id="KW-1185">Reference proteome</keyword>
<sequence>IEMTVISVNFDNPSKIYQPGQTISGYVSVENKNTLSARSITVAAQGYCKVRWTEGSGTDTQTYSNKNKYYKLQSTVWGNGSSSSDLPTGNHTYTFNFVLPHNIPASKEALYGKVVHEIKVNIDIPRRIDKHKEAPYIIKTFLDLNKNPKAKVPIRATKEKHVCCFCCKSGPISAILRIDRTGYIPGDKIIINAECTNMTKRKVTPSAKIVKVTTFSSENFSREKKHHETVSTEIKHPEIKSGDTDFWQAQAITIPDVEPSYLEHCLIIDVHYYLVLELKISKTTKNLVVESEIIIGSHFLEDTDNYSHGTHAKADLGRGQGAMSPISPPRKMKILA</sequence>
<dbReference type="SMART" id="SM01017">
    <property type="entry name" value="Arrestin_C"/>
    <property type="match status" value="2"/>
</dbReference>
<evidence type="ECO:0000259" key="2">
    <source>
        <dbReference type="SMART" id="SM01017"/>
    </source>
</evidence>
<dbReference type="PANTHER" id="PTHR11188">
    <property type="entry name" value="ARRESTIN DOMAIN CONTAINING PROTEIN"/>
    <property type="match status" value="1"/>
</dbReference>
<dbReference type="EMBL" id="CAXKWB010030088">
    <property type="protein sequence ID" value="CAL4137115.1"/>
    <property type="molecule type" value="Genomic_DNA"/>
</dbReference>
<protein>
    <recommendedName>
        <fullName evidence="2">Arrestin C-terminal-like domain-containing protein</fullName>
    </recommendedName>
</protein>
<accession>A0AAV2RSC0</accession>
<feature type="domain" description="Arrestin C-terminal-like" evidence="2">
    <location>
        <begin position="168"/>
        <end position="299"/>
    </location>
</feature>
<dbReference type="Proteomes" id="UP001497623">
    <property type="component" value="Unassembled WGS sequence"/>
</dbReference>
<dbReference type="SUPFAM" id="SSF81296">
    <property type="entry name" value="E set domains"/>
    <property type="match status" value="2"/>
</dbReference>
<proteinExistence type="inferred from homology"/>
<comment type="similarity">
    <text evidence="1">Belongs to the arrestin family.</text>
</comment>
<feature type="domain" description="Arrestin C-terminal-like" evidence="2">
    <location>
        <begin position="2"/>
        <end position="131"/>
    </location>
</feature>
<dbReference type="PANTHER" id="PTHR11188:SF176">
    <property type="entry name" value="ARRESTIN DOMAIN-CONTAINING PROTEIN 1"/>
    <property type="match status" value="1"/>
</dbReference>
<name>A0AAV2RSC0_MEGNR</name>
<dbReference type="InterPro" id="IPR014756">
    <property type="entry name" value="Ig_E-set"/>
</dbReference>
<dbReference type="InterPro" id="IPR011021">
    <property type="entry name" value="Arrestin-like_N"/>
</dbReference>
<dbReference type="Pfam" id="PF00339">
    <property type="entry name" value="Arrestin_N"/>
    <property type="match status" value="1"/>
</dbReference>
<dbReference type="Gene3D" id="2.60.40.640">
    <property type="match status" value="2"/>
</dbReference>
<feature type="non-terminal residue" evidence="3">
    <location>
        <position position="1"/>
    </location>
</feature>
<evidence type="ECO:0000313" key="4">
    <source>
        <dbReference type="Proteomes" id="UP001497623"/>
    </source>
</evidence>
<dbReference type="AlphaFoldDB" id="A0AAV2RSC0"/>
<organism evidence="3 4">
    <name type="scientific">Meganyctiphanes norvegica</name>
    <name type="common">Northern krill</name>
    <name type="synonym">Thysanopoda norvegica</name>
    <dbReference type="NCBI Taxonomy" id="48144"/>
    <lineage>
        <taxon>Eukaryota</taxon>
        <taxon>Metazoa</taxon>
        <taxon>Ecdysozoa</taxon>
        <taxon>Arthropoda</taxon>
        <taxon>Crustacea</taxon>
        <taxon>Multicrustacea</taxon>
        <taxon>Malacostraca</taxon>
        <taxon>Eumalacostraca</taxon>
        <taxon>Eucarida</taxon>
        <taxon>Euphausiacea</taxon>
        <taxon>Euphausiidae</taxon>
        <taxon>Meganyctiphanes</taxon>
    </lineage>
</organism>
<reference evidence="3 4" key="1">
    <citation type="submission" date="2024-05" db="EMBL/GenBank/DDBJ databases">
        <authorList>
            <person name="Wallberg A."/>
        </authorList>
    </citation>
    <scope>NUCLEOTIDE SEQUENCE [LARGE SCALE GENOMIC DNA]</scope>
</reference>
<dbReference type="GO" id="GO:0015031">
    <property type="term" value="P:protein transport"/>
    <property type="evidence" value="ECO:0007669"/>
    <property type="project" value="TreeGrafter"/>
</dbReference>
<gene>
    <name evidence="3" type="ORF">MNOR_LOCUS27931</name>
</gene>
<dbReference type="InterPro" id="IPR011022">
    <property type="entry name" value="Arrestin_C-like"/>
</dbReference>
<evidence type="ECO:0000313" key="3">
    <source>
        <dbReference type="EMBL" id="CAL4137115.1"/>
    </source>
</evidence>
<dbReference type="Pfam" id="PF02752">
    <property type="entry name" value="Arrestin_C"/>
    <property type="match status" value="1"/>
</dbReference>